<dbReference type="Proteomes" id="UP000653480">
    <property type="component" value="Unassembled WGS sequence"/>
</dbReference>
<feature type="domain" description="FAD/NAD(P)-binding" evidence="11">
    <location>
        <begin position="401"/>
        <end position="627"/>
    </location>
</feature>
<comment type="cofactor">
    <cofactor evidence="1">
        <name>FMN</name>
        <dbReference type="ChEBI" id="CHEBI:58210"/>
    </cofactor>
</comment>
<evidence type="ECO:0000313" key="12">
    <source>
        <dbReference type="EMBL" id="GGO18779.1"/>
    </source>
</evidence>
<evidence type="ECO:0000259" key="10">
    <source>
        <dbReference type="Pfam" id="PF00724"/>
    </source>
</evidence>
<evidence type="ECO:0000256" key="1">
    <source>
        <dbReference type="ARBA" id="ARBA00001917"/>
    </source>
</evidence>
<keyword evidence="6" id="KW-0479">Metal-binding</keyword>
<dbReference type="PANTHER" id="PTHR42917">
    <property type="entry name" value="2,4-DIENOYL-COA REDUCTASE"/>
    <property type="match status" value="1"/>
</dbReference>
<evidence type="ECO:0000256" key="8">
    <source>
        <dbReference type="ARBA" id="ARBA00023004"/>
    </source>
</evidence>
<evidence type="ECO:0000256" key="7">
    <source>
        <dbReference type="ARBA" id="ARBA00023002"/>
    </source>
</evidence>
<dbReference type="GO" id="GO:0010181">
    <property type="term" value="F:FMN binding"/>
    <property type="evidence" value="ECO:0007669"/>
    <property type="project" value="InterPro"/>
</dbReference>
<organism evidence="12 13">
    <name type="scientific">Microbispora bryophytorum</name>
    <dbReference type="NCBI Taxonomy" id="1460882"/>
    <lineage>
        <taxon>Bacteria</taxon>
        <taxon>Bacillati</taxon>
        <taxon>Actinomycetota</taxon>
        <taxon>Actinomycetes</taxon>
        <taxon>Streptosporangiales</taxon>
        <taxon>Streptosporangiaceae</taxon>
        <taxon>Microbispora</taxon>
    </lineage>
</organism>
<comment type="cofactor">
    <cofactor evidence="2">
        <name>[4Fe-4S] cluster</name>
        <dbReference type="ChEBI" id="CHEBI:49883"/>
    </cofactor>
</comment>
<gene>
    <name evidence="12" type="ORF">GCM10011574_43720</name>
</gene>
<evidence type="ECO:0000313" key="13">
    <source>
        <dbReference type="Proteomes" id="UP000653480"/>
    </source>
</evidence>
<reference evidence="12" key="2">
    <citation type="submission" date="2020-09" db="EMBL/GenBank/DDBJ databases">
        <authorList>
            <person name="Sun Q."/>
            <person name="Zhou Y."/>
        </authorList>
    </citation>
    <scope>NUCLEOTIDE SEQUENCE</scope>
    <source>
        <strain evidence="12">CGMCC 4.7138</strain>
    </source>
</reference>
<reference evidence="12" key="1">
    <citation type="journal article" date="2014" name="Int. J. Syst. Evol. Microbiol.">
        <title>Complete genome sequence of Corynebacterium casei LMG S-19264T (=DSM 44701T), isolated from a smear-ripened cheese.</title>
        <authorList>
            <consortium name="US DOE Joint Genome Institute (JGI-PGF)"/>
            <person name="Walter F."/>
            <person name="Albersmeier A."/>
            <person name="Kalinowski J."/>
            <person name="Ruckert C."/>
        </authorList>
    </citation>
    <scope>NUCLEOTIDE SEQUENCE</scope>
    <source>
        <strain evidence="12">CGMCC 4.7138</strain>
    </source>
</reference>
<keyword evidence="9" id="KW-0411">Iron-sulfur</keyword>
<evidence type="ECO:0000256" key="2">
    <source>
        <dbReference type="ARBA" id="ARBA00001966"/>
    </source>
</evidence>
<dbReference type="Pfam" id="PF00724">
    <property type="entry name" value="Oxidored_FMN"/>
    <property type="match status" value="1"/>
</dbReference>
<accession>A0A8H9H1L5</accession>
<dbReference type="RefSeq" id="WP_142575389.1">
    <property type="nucleotide sequence ID" value="NZ_BMMN01000007.1"/>
</dbReference>
<proteinExistence type="inferred from homology"/>
<dbReference type="Pfam" id="PF07992">
    <property type="entry name" value="Pyr_redox_2"/>
    <property type="match status" value="1"/>
</dbReference>
<name>A0A8H9H1L5_9ACTN</name>
<dbReference type="GO" id="GO:0016491">
    <property type="term" value="F:oxidoreductase activity"/>
    <property type="evidence" value="ECO:0007669"/>
    <property type="project" value="UniProtKB-KW"/>
</dbReference>
<evidence type="ECO:0000256" key="3">
    <source>
        <dbReference type="ARBA" id="ARBA00011048"/>
    </source>
</evidence>
<dbReference type="Gene3D" id="3.40.50.720">
    <property type="entry name" value="NAD(P)-binding Rossmann-like Domain"/>
    <property type="match status" value="1"/>
</dbReference>
<dbReference type="Gene3D" id="3.50.50.60">
    <property type="entry name" value="FAD/NAD(P)-binding domain"/>
    <property type="match status" value="1"/>
</dbReference>
<dbReference type="InterPro" id="IPR051793">
    <property type="entry name" value="NADH:flavin_oxidoreductase"/>
</dbReference>
<evidence type="ECO:0000256" key="5">
    <source>
        <dbReference type="ARBA" id="ARBA00022643"/>
    </source>
</evidence>
<comment type="similarity">
    <text evidence="3">In the N-terminal section; belongs to the NADH:flavin oxidoreductase/NADH oxidase family.</text>
</comment>
<evidence type="ECO:0000256" key="4">
    <source>
        <dbReference type="ARBA" id="ARBA00022630"/>
    </source>
</evidence>
<evidence type="ECO:0000256" key="9">
    <source>
        <dbReference type="ARBA" id="ARBA00023014"/>
    </source>
</evidence>
<dbReference type="Gene3D" id="3.20.20.70">
    <property type="entry name" value="Aldolase class I"/>
    <property type="match status" value="1"/>
</dbReference>
<keyword evidence="5" id="KW-0288">FMN</keyword>
<dbReference type="EMBL" id="BMMN01000007">
    <property type="protein sequence ID" value="GGO18779.1"/>
    <property type="molecule type" value="Genomic_DNA"/>
</dbReference>
<dbReference type="InterPro" id="IPR023753">
    <property type="entry name" value="FAD/NAD-binding_dom"/>
</dbReference>
<dbReference type="GO" id="GO:0051536">
    <property type="term" value="F:iron-sulfur cluster binding"/>
    <property type="evidence" value="ECO:0007669"/>
    <property type="project" value="UniProtKB-KW"/>
</dbReference>
<evidence type="ECO:0000259" key="11">
    <source>
        <dbReference type="Pfam" id="PF07992"/>
    </source>
</evidence>
<dbReference type="InterPro" id="IPR001155">
    <property type="entry name" value="OxRdtase_FMN_N"/>
</dbReference>
<keyword evidence="13" id="KW-1185">Reference proteome</keyword>
<keyword evidence="7" id="KW-0560">Oxidoreductase</keyword>
<keyword evidence="8" id="KW-0408">Iron</keyword>
<sequence>MSTSADLLAQPLRIGSRTLRNRMVMTPHLGRLGAGRLPAYLSRRAGAAVAMAILPAGMGVMSMPVYPPDIVAGLEDARGDQDGVSYHPRDERYETKLLAGLGDVFAGFADTVRQHGTVAIGQIHHPGAERSWDSFSPALAPSALRGDEFGTVPHALTGTEIGNLIEGYVGNAGSIAANGFDGVELHAGHGYLLNRFISPYYNRRTDEWAAGSALLVRLLERIRERIGSAPLLGLRLQVSEEIEGGLTAQMSARIACDVAPYLDYLSVSIGNHNGLRNGRPSTPYTSPWLTAHGPAVDGARTIRTALAEAGLERPLLVTGRITTAAFAREILERGDADLIGAARAYIADPDFAAKAISGRGEEIATCIGCNECVRVPLSCPVNPDAGREGFHDGPVPESPKRIVVVGAGPAGATAAAKAAERGHEVILLDREDAVGGTLRRLVSSPMVVEWSALVDQLERRVRAAGVDFRPGTEVNEETLAELAPDKVIWAVGAEPLTAPFPADAPVLTTSDLLSGRRPAADGPVVVVGGPETHLEPFIAAELLAGEGWRVWLLTERHAHGEDVEPRSLSGLLSRLSKLGVEFVSMTAVTAWSKGVVHTEQVFSGAAGEIPAGAVVTAIGRVANPVPAGDEGETYVIGDALAPRRITHAVLEGRRFGAMI</sequence>
<dbReference type="AlphaFoldDB" id="A0A8H9H1L5"/>
<dbReference type="InterPro" id="IPR013785">
    <property type="entry name" value="Aldolase_TIM"/>
</dbReference>
<keyword evidence="4" id="KW-0285">Flavoprotein</keyword>
<dbReference type="SUPFAM" id="SSF51905">
    <property type="entry name" value="FAD/NAD(P)-binding domain"/>
    <property type="match status" value="1"/>
</dbReference>
<evidence type="ECO:0000256" key="6">
    <source>
        <dbReference type="ARBA" id="ARBA00022723"/>
    </source>
</evidence>
<dbReference type="PRINTS" id="PR00368">
    <property type="entry name" value="FADPNR"/>
</dbReference>
<dbReference type="PANTHER" id="PTHR42917:SF2">
    <property type="entry name" value="2,4-DIENOYL-COA REDUCTASE [(2E)-ENOYL-COA-PRODUCING]"/>
    <property type="match status" value="1"/>
</dbReference>
<dbReference type="OrthoDB" id="3169239at2"/>
<comment type="caution">
    <text evidence="12">The sequence shown here is derived from an EMBL/GenBank/DDBJ whole genome shotgun (WGS) entry which is preliminary data.</text>
</comment>
<dbReference type="InterPro" id="IPR036188">
    <property type="entry name" value="FAD/NAD-bd_sf"/>
</dbReference>
<protein>
    <submittedName>
        <fullName evidence="12">Oxidoreductase</fullName>
    </submittedName>
</protein>
<dbReference type="GO" id="GO:0046872">
    <property type="term" value="F:metal ion binding"/>
    <property type="evidence" value="ECO:0007669"/>
    <property type="project" value="UniProtKB-KW"/>
</dbReference>
<feature type="domain" description="NADH:flavin oxidoreductase/NADH oxidase N-terminal" evidence="10">
    <location>
        <begin position="108"/>
        <end position="360"/>
    </location>
</feature>
<dbReference type="SUPFAM" id="SSF51395">
    <property type="entry name" value="FMN-linked oxidoreductases"/>
    <property type="match status" value="1"/>
</dbReference>